<keyword evidence="1" id="KW-0805">Transcription regulation</keyword>
<name>A0A2N9JEK0_9ACTN</name>
<dbReference type="InterPro" id="IPR018062">
    <property type="entry name" value="HTH_AraC-typ_CS"/>
</dbReference>
<dbReference type="Pfam" id="PF06445">
    <property type="entry name" value="GyrI-like"/>
    <property type="match status" value="1"/>
</dbReference>
<organism evidence="5 6">
    <name type="scientific">Micropruina glycogenica</name>
    <dbReference type="NCBI Taxonomy" id="75385"/>
    <lineage>
        <taxon>Bacteria</taxon>
        <taxon>Bacillati</taxon>
        <taxon>Actinomycetota</taxon>
        <taxon>Actinomycetes</taxon>
        <taxon>Propionibacteriales</taxon>
        <taxon>Nocardioidaceae</taxon>
        <taxon>Micropruina</taxon>
    </lineage>
</organism>
<dbReference type="Pfam" id="PF12833">
    <property type="entry name" value="HTH_18"/>
    <property type="match status" value="1"/>
</dbReference>
<evidence type="ECO:0000256" key="1">
    <source>
        <dbReference type="ARBA" id="ARBA00023015"/>
    </source>
</evidence>
<evidence type="ECO:0000313" key="6">
    <source>
        <dbReference type="Proteomes" id="UP000238164"/>
    </source>
</evidence>
<accession>A0A2N9JEK0</accession>
<dbReference type="SUPFAM" id="SSF46689">
    <property type="entry name" value="Homeodomain-like"/>
    <property type="match status" value="2"/>
</dbReference>
<dbReference type="PRINTS" id="PR00032">
    <property type="entry name" value="HTHARAC"/>
</dbReference>
<dbReference type="InterPro" id="IPR029442">
    <property type="entry name" value="GyrI-like"/>
</dbReference>
<dbReference type="SUPFAM" id="SSF55136">
    <property type="entry name" value="Probable bacterial effector-binding domain"/>
    <property type="match status" value="1"/>
</dbReference>
<keyword evidence="6" id="KW-1185">Reference proteome</keyword>
<dbReference type="InterPro" id="IPR010499">
    <property type="entry name" value="AraC_E-bd"/>
</dbReference>
<dbReference type="PROSITE" id="PS01124">
    <property type="entry name" value="HTH_ARAC_FAMILY_2"/>
    <property type="match status" value="1"/>
</dbReference>
<dbReference type="Gene3D" id="3.20.80.10">
    <property type="entry name" value="Regulatory factor, effector binding domain"/>
    <property type="match status" value="1"/>
</dbReference>
<evidence type="ECO:0000259" key="4">
    <source>
        <dbReference type="PROSITE" id="PS01124"/>
    </source>
</evidence>
<dbReference type="InterPro" id="IPR011256">
    <property type="entry name" value="Reg_factor_effector_dom_sf"/>
</dbReference>
<dbReference type="GO" id="GO:0043565">
    <property type="term" value="F:sequence-specific DNA binding"/>
    <property type="evidence" value="ECO:0007669"/>
    <property type="project" value="InterPro"/>
</dbReference>
<dbReference type="PROSITE" id="PS00041">
    <property type="entry name" value="HTH_ARAC_FAMILY_1"/>
    <property type="match status" value="1"/>
</dbReference>
<dbReference type="OrthoDB" id="161473at2"/>
<dbReference type="AlphaFoldDB" id="A0A2N9JEK0"/>
<dbReference type="PANTHER" id="PTHR40055:SF1">
    <property type="entry name" value="TRANSCRIPTIONAL REGULATOR YGIV-RELATED"/>
    <property type="match status" value="1"/>
</dbReference>
<dbReference type="EMBL" id="LT985188">
    <property type="protein sequence ID" value="SPD85905.1"/>
    <property type="molecule type" value="Genomic_DNA"/>
</dbReference>
<dbReference type="InterPro" id="IPR009057">
    <property type="entry name" value="Homeodomain-like_sf"/>
</dbReference>
<dbReference type="Gene3D" id="1.10.10.60">
    <property type="entry name" value="Homeodomain-like"/>
    <property type="match status" value="2"/>
</dbReference>
<dbReference type="SMART" id="SM00342">
    <property type="entry name" value="HTH_ARAC"/>
    <property type="match status" value="1"/>
</dbReference>
<dbReference type="RefSeq" id="WP_158680861.1">
    <property type="nucleotide sequence ID" value="NZ_BAAAGO010000041.1"/>
</dbReference>
<dbReference type="KEGG" id="mgg:MPLG2_0869"/>
<feature type="domain" description="HTH araC/xylS-type" evidence="4">
    <location>
        <begin position="2"/>
        <end position="100"/>
    </location>
</feature>
<dbReference type="GO" id="GO:0003700">
    <property type="term" value="F:DNA-binding transcription factor activity"/>
    <property type="evidence" value="ECO:0007669"/>
    <property type="project" value="InterPro"/>
</dbReference>
<protein>
    <recommendedName>
        <fullName evidence="4">HTH araC/xylS-type domain-containing protein</fullName>
    </recommendedName>
</protein>
<evidence type="ECO:0000256" key="3">
    <source>
        <dbReference type="ARBA" id="ARBA00023163"/>
    </source>
</evidence>
<dbReference type="Proteomes" id="UP000238164">
    <property type="component" value="Chromosome 1"/>
</dbReference>
<keyword evidence="3" id="KW-0804">Transcription</keyword>
<dbReference type="InterPro" id="IPR020449">
    <property type="entry name" value="Tscrpt_reg_AraC-type_HTH"/>
</dbReference>
<gene>
    <name evidence="5" type="ORF">MPLG2_0869</name>
</gene>
<dbReference type="InterPro" id="IPR050908">
    <property type="entry name" value="SmbC-like"/>
</dbReference>
<dbReference type="InterPro" id="IPR018060">
    <property type="entry name" value="HTH_AraC"/>
</dbReference>
<evidence type="ECO:0000256" key="2">
    <source>
        <dbReference type="ARBA" id="ARBA00023125"/>
    </source>
</evidence>
<reference evidence="5 6" key="1">
    <citation type="submission" date="2018-02" db="EMBL/GenBank/DDBJ databases">
        <authorList>
            <person name="Cohen D.B."/>
            <person name="Kent A.D."/>
        </authorList>
    </citation>
    <scope>NUCLEOTIDE SEQUENCE [LARGE SCALE GENOMIC DNA]</scope>
    <source>
        <strain evidence="5">1</strain>
    </source>
</reference>
<dbReference type="SMART" id="SM00871">
    <property type="entry name" value="AraC_E_bind"/>
    <property type="match status" value="1"/>
</dbReference>
<proteinExistence type="predicted"/>
<dbReference type="PANTHER" id="PTHR40055">
    <property type="entry name" value="TRANSCRIPTIONAL REGULATOR YGIV-RELATED"/>
    <property type="match status" value="1"/>
</dbReference>
<keyword evidence="2" id="KW-0238">DNA-binding</keyword>
<evidence type="ECO:0000313" key="5">
    <source>
        <dbReference type="EMBL" id="SPD85905.1"/>
    </source>
</evidence>
<sequence length="304" mass="34381">MSRALHWVEERLEEPVTLADIAAVAGLSPHHFHRIFRAVVGESPKAHLRKLRLERAVYRLKVSSDTVLDIALESGFATPETFTRAFVRRFELSPSEYRGMVRAYREYVDVAQQSKTLEGFAAETPLTLRFDLDASPVWMERTPEWHLLVLRHRGYGGLGIGHPSLEPWKQLREFATASGIPHESDRLVGITRDDPYVVDEDQIRFDAALLIPGPVDPPRPFTYRTMPAQLCVVHRHTGGSEQIAKTFAAIGVRWMPSAGWRLRCESPFEVHHVDQAVTGAARISDTHAYVPLEHRQHTHPEGAP</sequence>